<keyword evidence="4" id="KW-0472">Membrane</keyword>
<feature type="non-terminal residue" evidence="6">
    <location>
        <position position="832"/>
    </location>
</feature>
<dbReference type="SMART" id="SM00233">
    <property type="entry name" value="PH"/>
    <property type="match status" value="1"/>
</dbReference>
<dbReference type="AlphaFoldDB" id="A0A7K6P5D6"/>
<evidence type="ECO:0000256" key="2">
    <source>
        <dbReference type="ARBA" id="ARBA00010187"/>
    </source>
</evidence>
<dbReference type="InterPro" id="IPR001849">
    <property type="entry name" value="PH_domain"/>
</dbReference>
<keyword evidence="7" id="KW-1185">Reference proteome</keyword>
<protein>
    <submittedName>
        <fullName evidence="6">MELT protein</fullName>
    </submittedName>
</protein>
<dbReference type="GO" id="GO:0005886">
    <property type="term" value="C:plasma membrane"/>
    <property type="evidence" value="ECO:0007669"/>
    <property type="project" value="UniProtKB-SubCell"/>
</dbReference>
<dbReference type="Pfam" id="PF00169">
    <property type="entry name" value="PH"/>
    <property type="match status" value="1"/>
</dbReference>
<dbReference type="PROSITE" id="PS50003">
    <property type="entry name" value="PH_DOMAIN"/>
    <property type="match status" value="1"/>
</dbReference>
<dbReference type="FunFam" id="2.30.29.30:FF:000138">
    <property type="entry name" value="Ventricular zone-expressed PH domain-containing protein-like 1"/>
    <property type="match status" value="1"/>
</dbReference>
<proteinExistence type="inferred from homology"/>
<comment type="similarity">
    <text evidence="2">Belongs to the MELT/VEPH family.</text>
</comment>
<evidence type="ECO:0000259" key="5">
    <source>
        <dbReference type="PROSITE" id="PS50003"/>
    </source>
</evidence>
<dbReference type="SUPFAM" id="SSF48371">
    <property type="entry name" value="ARM repeat"/>
    <property type="match status" value="1"/>
</dbReference>
<evidence type="ECO:0000313" key="6">
    <source>
        <dbReference type="EMBL" id="NWW56548.1"/>
    </source>
</evidence>
<feature type="domain" description="PH" evidence="5">
    <location>
        <begin position="715"/>
        <end position="818"/>
    </location>
</feature>
<evidence type="ECO:0000256" key="3">
    <source>
        <dbReference type="ARBA" id="ARBA00022475"/>
    </source>
</evidence>
<dbReference type="EMBL" id="VZRS01001338">
    <property type="protein sequence ID" value="NWW56548.1"/>
    <property type="molecule type" value="Genomic_DNA"/>
</dbReference>
<accession>A0A7K6P5D6</accession>
<reference evidence="6 7" key="1">
    <citation type="submission" date="2019-09" db="EMBL/GenBank/DDBJ databases">
        <title>Bird 10,000 Genomes (B10K) Project - Family phase.</title>
        <authorList>
            <person name="Zhang G."/>
        </authorList>
    </citation>
    <scope>NUCLEOTIDE SEQUENCE [LARGE SCALE GENOMIC DNA]</scope>
    <source>
        <strain evidence="6">B10K-DU-029-41</strain>
        <tissue evidence="6">Liver</tissue>
    </source>
</reference>
<dbReference type="PANTHER" id="PTHR21630:SF10">
    <property type="entry name" value="VENTRICULAR ZONE-EXPRESSED PH DOMAIN-CONTAINING PROTEIN HOMOLOG 1"/>
    <property type="match status" value="1"/>
</dbReference>
<evidence type="ECO:0000256" key="4">
    <source>
        <dbReference type="ARBA" id="ARBA00023136"/>
    </source>
</evidence>
<dbReference type="CDD" id="cd01264">
    <property type="entry name" value="PH_MELT_VEPH1"/>
    <property type="match status" value="1"/>
</dbReference>
<comment type="subcellular location">
    <subcellularLocation>
        <location evidence="1">Cell membrane</location>
        <topology evidence="1">Peripheral membrane protein</topology>
        <orientation evidence="1">Cytoplasmic side</orientation>
    </subcellularLocation>
</comment>
<dbReference type="Gene3D" id="2.30.29.30">
    <property type="entry name" value="Pleckstrin-homology domain (PH domain)/Phosphotyrosine-binding domain (PTB)"/>
    <property type="match status" value="1"/>
</dbReference>
<evidence type="ECO:0000313" key="7">
    <source>
        <dbReference type="Proteomes" id="UP000542689"/>
    </source>
</evidence>
<name>A0A7K6P5D6_9CORV</name>
<dbReference type="PANTHER" id="PTHR21630">
    <property type="entry name" value="VEPH-A/MELTED"/>
    <property type="match status" value="1"/>
</dbReference>
<dbReference type="GO" id="GO:0010314">
    <property type="term" value="F:phosphatidylinositol-5-phosphate binding"/>
    <property type="evidence" value="ECO:0007669"/>
    <property type="project" value="TreeGrafter"/>
</dbReference>
<dbReference type="SUPFAM" id="SSF50729">
    <property type="entry name" value="PH domain-like"/>
    <property type="match status" value="1"/>
</dbReference>
<evidence type="ECO:0000256" key="1">
    <source>
        <dbReference type="ARBA" id="ARBA00004413"/>
    </source>
</evidence>
<dbReference type="Proteomes" id="UP000542689">
    <property type="component" value="Unassembled WGS sequence"/>
</dbReference>
<keyword evidence="3" id="KW-1003">Cell membrane</keyword>
<feature type="non-terminal residue" evidence="6">
    <location>
        <position position="1"/>
    </location>
</feature>
<dbReference type="InterPro" id="IPR016024">
    <property type="entry name" value="ARM-type_fold"/>
</dbReference>
<comment type="caution">
    <text evidence="6">The sequence shown here is derived from an EMBL/GenBank/DDBJ whole genome shotgun (WGS) entry which is preliminary data.</text>
</comment>
<gene>
    <name evidence="6" type="primary">Veph1</name>
    <name evidence="6" type="ORF">IFRKOW_R00884</name>
</gene>
<organism evidence="6 7">
    <name type="scientific">Ifrita kowaldi</name>
    <name type="common">blue-capped ifrita</name>
    <dbReference type="NCBI Taxonomy" id="461245"/>
    <lineage>
        <taxon>Eukaryota</taxon>
        <taxon>Metazoa</taxon>
        <taxon>Chordata</taxon>
        <taxon>Craniata</taxon>
        <taxon>Vertebrata</taxon>
        <taxon>Euteleostomi</taxon>
        <taxon>Archelosauria</taxon>
        <taxon>Archosauria</taxon>
        <taxon>Dinosauria</taxon>
        <taxon>Saurischia</taxon>
        <taxon>Theropoda</taxon>
        <taxon>Coelurosauria</taxon>
        <taxon>Aves</taxon>
        <taxon>Neognathae</taxon>
        <taxon>Neoaves</taxon>
        <taxon>Telluraves</taxon>
        <taxon>Australaves</taxon>
        <taxon>Passeriformes</taxon>
        <taxon>Corvoidea</taxon>
        <taxon>Cinclosomatidae</taxon>
        <taxon>Ifrita</taxon>
    </lineage>
</organism>
<dbReference type="InterPro" id="IPR011993">
    <property type="entry name" value="PH-like_dom_sf"/>
</dbReference>
<sequence length="832" mass="93358">MHHLFGLVLAQKDLSRAGDLFSLEDAEIEGSLSEALEQIRIISSAADYQTNDNDQAVVEICITRITTAIRETASIEKHGKALVALWESCLEHNLKPSGRDEDAPHAKIASDIMSCILQNYNRPPVMALAVPVAVKFLQRGNKELCRNMSSYLSLAAIAKAELLAEHTETIVRSVLQGNSMLLRVLPALYEKQPQPINARLRELVAPMAQLDPAEQLHLLRLLHTVARKRELGVLKECLPFLFGHLRDPNHSEVILNILLEISSYEPAALAPFLPTLREIGESFPTLIGQMAKIFGAVGHLDEERARTSLLYLVNQLASMEHSFHHILLLEIKSLTDTFSSILGSQSRDIYRMSNSFSAIAKLLVRQLDTDGAAGARMENDPEAECPVPLDDLKSVVNGSEEDEKLQVKIQAFEEKINVDNSTPGSVRRYSLGQVSKEERKDMRFNRSKSLALHALRMKGASSEGGADEENGEIPAGISFSEIYLSQDHDKGPLGVPPEAMHVGNSLVPHQSVGYLQSAHLPESTLGEAGEGRAEAATGPVEYQDKLYLHLKENLGRVKEYVMEMGRRIPIPDQCVIEDTVGSCVAKLFFSCPLKGHYCLYSKSSFTLVSQQPPLWIHIMFLFQQSLFAEPLSIHSDSVQVLKALWEKTQLKGTHSFETAMIQSTFPHQKDLENVQMHLEEVRFFDLFGYSEEAGAWQCFMCNNPEKATVVNQDGQPLIEGKLKEKQVRWKFIKRWKTRYFTLAGNQLLFRKGKSKDDPDECPIELSKVQSVKVVAKKRRDRSLPRAFEIFTDSRSYVFKAKDEKNAEEWLQCLSVAVAQARERQSREATTYL</sequence>
<dbReference type="InterPro" id="IPR039888">
    <property type="entry name" value="Melted-like"/>
</dbReference>
<dbReference type="GO" id="GO:0009966">
    <property type="term" value="P:regulation of signal transduction"/>
    <property type="evidence" value="ECO:0007669"/>
    <property type="project" value="TreeGrafter"/>
</dbReference>